<sequence>MALQAPFLGFAISAGLFQFVVLTSAIGWQAQISLAEAFRSILTWGLIGVVVAVAALIGGMTAVALVDRRLQRAAIVRVSWAGVGAGMAVLTECIVFGFVVSDSGWPLGYVMFGVIAGIVAATTAATLVNRAERRAARAPESTVNEMTKAI</sequence>
<protein>
    <submittedName>
        <fullName evidence="2">Uncharacterized protein</fullName>
    </submittedName>
</protein>
<feature type="transmembrane region" description="Helical" evidence="1">
    <location>
        <begin position="7"/>
        <end position="29"/>
    </location>
</feature>
<comment type="caution">
    <text evidence="2">The sequence shown here is derived from an EMBL/GenBank/DDBJ whole genome shotgun (WGS) entry which is preliminary data.</text>
</comment>
<gene>
    <name evidence="2" type="ORF">D9V28_14900</name>
</gene>
<keyword evidence="1" id="KW-0472">Membrane</keyword>
<keyword evidence="3" id="KW-1185">Reference proteome</keyword>
<dbReference type="AlphaFoldDB" id="A0A3L7ISC2"/>
<name>A0A3L7ISC2_9MICO</name>
<feature type="transmembrane region" description="Helical" evidence="1">
    <location>
        <begin position="107"/>
        <end position="128"/>
    </location>
</feature>
<evidence type="ECO:0000313" key="3">
    <source>
        <dbReference type="Proteomes" id="UP000282460"/>
    </source>
</evidence>
<accession>A0A3L7ISC2</accession>
<feature type="transmembrane region" description="Helical" evidence="1">
    <location>
        <begin position="78"/>
        <end position="101"/>
    </location>
</feature>
<dbReference type="Proteomes" id="UP000282460">
    <property type="component" value="Unassembled WGS sequence"/>
</dbReference>
<feature type="transmembrane region" description="Helical" evidence="1">
    <location>
        <begin position="41"/>
        <end position="66"/>
    </location>
</feature>
<keyword evidence="1" id="KW-0812">Transmembrane</keyword>
<organism evidence="2 3">
    <name type="scientific">Mycetocola zhadangensis</name>
    <dbReference type="NCBI Taxonomy" id="1164595"/>
    <lineage>
        <taxon>Bacteria</taxon>
        <taxon>Bacillati</taxon>
        <taxon>Actinomycetota</taxon>
        <taxon>Actinomycetes</taxon>
        <taxon>Micrococcales</taxon>
        <taxon>Microbacteriaceae</taxon>
        <taxon>Mycetocola</taxon>
    </lineage>
</organism>
<reference evidence="2 3" key="1">
    <citation type="submission" date="2018-10" db="EMBL/GenBank/DDBJ databases">
        <authorList>
            <person name="Li J."/>
        </authorList>
    </citation>
    <scope>NUCLEOTIDE SEQUENCE [LARGE SCALE GENOMIC DNA]</scope>
    <source>
        <strain evidence="2 3">ZD1-4</strain>
    </source>
</reference>
<evidence type="ECO:0000256" key="1">
    <source>
        <dbReference type="SAM" id="Phobius"/>
    </source>
</evidence>
<evidence type="ECO:0000313" key="2">
    <source>
        <dbReference type="EMBL" id="RLQ81035.1"/>
    </source>
</evidence>
<keyword evidence="1" id="KW-1133">Transmembrane helix</keyword>
<proteinExistence type="predicted"/>
<dbReference type="EMBL" id="RCWJ01000005">
    <property type="protein sequence ID" value="RLQ81035.1"/>
    <property type="molecule type" value="Genomic_DNA"/>
</dbReference>